<accession>A0A0P8J4M5</accession>
<sequence length="256" mass="27925">MTGFREQGSGIPLMLLHGISSGAASWHKQMALKGFRVLAWDMPGYGESPMLTVERASAGDYADALAAMLDRAGVWQAVLVGHSLGALVASAFAAKFPDRVRHLVLADAAQGYGQAAPEQREQVWRSREQQMALGGEILAQTRAAKLLRPGARGEDIATVASGMRKLRPEGYLAAAWMLAHDDIHGWLKRYSGTFEVWCGEQDAITQPELVQGLALRYGMPFTAIPQAGHASYLDNAAFFNQQLLRINEEVRDECTN</sequence>
<dbReference type="SUPFAM" id="SSF53474">
    <property type="entry name" value="alpha/beta-Hydrolases"/>
    <property type="match status" value="1"/>
</dbReference>
<dbReference type="RefSeq" id="WP_023337743.1">
    <property type="nucleotide sequence ID" value="NC_018405.1"/>
</dbReference>
<reference evidence="4" key="2">
    <citation type="submission" date="2022-04" db="EMBL/GenBank/DDBJ databases">
        <title>Co-occurrence of mcr-9 and blaNDM-1 in multidrug-resistant Enterobacter kobei strain isolated from an infant with urinary infection.</title>
        <authorList>
            <person name="Zeng H."/>
        </authorList>
    </citation>
    <scope>NUCLEOTIDE SEQUENCE</scope>
    <source>
        <strain evidence="4">EC1382</strain>
    </source>
</reference>
<gene>
    <name evidence="3" type="ORF">B9Q37_18880</name>
    <name evidence="4" type="ORF">M2B19_20170</name>
</gene>
<evidence type="ECO:0000313" key="3">
    <source>
        <dbReference type="EMBL" id="PJD71744.1"/>
    </source>
</evidence>
<dbReference type="InterPro" id="IPR029058">
    <property type="entry name" value="AB_hydrolase_fold"/>
</dbReference>
<dbReference type="GO" id="GO:0016020">
    <property type="term" value="C:membrane"/>
    <property type="evidence" value="ECO:0007669"/>
    <property type="project" value="TreeGrafter"/>
</dbReference>
<dbReference type="InterPro" id="IPR000639">
    <property type="entry name" value="Epox_hydrolase-like"/>
</dbReference>
<dbReference type="GO" id="GO:0016787">
    <property type="term" value="F:hydrolase activity"/>
    <property type="evidence" value="ECO:0007669"/>
    <property type="project" value="UniProtKB-KW"/>
</dbReference>
<dbReference type="Pfam" id="PF00561">
    <property type="entry name" value="Abhydrolase_1"/>
    <property type="match status" value="1"/>
</dbReference>
<dbReference type="PANTHER" id="PTHR43798:SF31">
    <property type="entry name" value="AB HYDROLASE SUPERFAMILY PROTEIN YCLE"/>
    <property type="match status" value="1"/>
</dbReference>
<dbReference type="InterPro" id="IPR000073">
    <property type="entry name" value="AB_hydrolase_1"/>
</dbReference>
<evidence type="ECO:0000313" key="4">
    <source>
        <dbReference type="EMBL" id="WMT65195.1"/>
    </source>
</evidence>
<dbReference type="Gene3D" id="3.40.50.1820">
    <property type="entry name" value="alpha/beta hydrolase"/>
    <property type="match status" value="1"/>
</dbReference>
<dbReference type="OrthoDB" id="9780765at2"/>
<dbReference type="Proteomes" id="UP001228563">
    <property type="component" value="Chromosome"/>
</dbReference>
<dbReference type="KEGG" id="ekb:BFV64_19165"/>
<reference evidence="3 5" key="1">
    <citation type="journal article" date="2017" name="J. Antimicrob. Chemother.">
        <title>Characterization of the population structure, drug resistance mechanisms and plasmids of the community-associated Enterobacter cloacae complex in China.</title>
        <authorList>
            <person name="Zhou K."/>
            <person name="Yu W."/>
            <person name="Cao X."/>
            <person name="Shen P."/>
            <person name="Lu H."/>
            <person name="Luo Q."/>
            <person name="Rossen J.W.A."/>
            <person name="Xiao Y."/>
        </authorList>
    </citation>
    <scope>NUCLEOTIDE SEQUENCE [LARGE SCALE GENOMIC DNA]</scope>
    <source>
        <strain evidence="3">ECC1097</strain>
    </source>
</reference>
<protein>
    <submittedName>
        <fullName evidence="3">Alpha/beta hydrolase</fullName>
    </submittedName>
</protein>
<dbReference type="PRINTS" id="PR00111">
    <property type="entry name" value="ABHYDROLASE"/>
</dbReference>
<dbReference type="PRINTS" id="PR00412">
    <property type="entry name" value="EPOXHYDRLASE"/>
</dbReference>
<organism evidence="3">
    <name type="scientific">Enterobacter kobei</name>
    <dbReference type="NCBI Taxonomy" id="208224"/>
    <lineage>
        <taxon>Bacteria</taxon>
        <taxon>Pseudomonadati</taxon>
        <taxon>Pseudomonadota</taxon>
        <taxon>Gammaproteobacteria</taxon>
        <taxon>Enterobacterales</taxon>
        <taxon>Enterobacteriaceae</taxon>
        <taxon>Enterobacter</taxon>
        <taxon>Enterobacter cloacae complex</taxon>
    </lineage>
</organism>
<keyword evidence="1 3" id="KW-0378">Hydrolase</keyword>
<dbReference type="EMBL" id="CP096849">
    <property type="protein sequence ID" value="WMT65195.1"/>
    <property type="molecule type" value="Genomic_DNA"/>
</dbReference>
<dbReference type="InterPro" id="IPR050266">
    <property type="entry name" value="AB_hydrolase_sf"/>
</dbReference>
<feature type="domain" description="AB hydrolase-1" evidence="2">
    <location>
        <begin position="12"/>
        <end position="235"/>
    </location>
</feature>
<evidence type="ECO:0000256" key="1">
    <source>
        <dbReference type="ARBA" id="ARBA00022801"/>
    </source>
</evidence>
<dbReference type="EMBL" id="NEEU01000015">
    <property type="protein sequence ID" value="PJD71744.1"/>
    <property type="molecule type" value="Genomic_DNA"/>
</dbReference>
<dbReference type="Proteomes" id="UP000230495">
    <property type="component" value="Unassembled WGS sequence"/>
</dbReference>
<dbReference type="PANTHER" id="PTHR43798">
    <property type="entry name" value="MONOACYLGLYCEROL LIPASE"/>
    <property type="match status" value="1"/>
</dbReference>
<proteinExistence type="predicted"/>
<evidence type="ECO:0000313" key="5">
    <source>
        <dbReference type="Proteomes" id="UP000230495"/>
    </source>
</evidence>
<name>A0A0P8J4M5_9ENTR</name>
<evidence type="ECO:0000259" key="2">
    <source>
        <dbReference type="Pfam" id="PF00561"/>
    </source>
</evidence>
<dbReference type="AlphaFoldDB" id="A0A0P8J4M5"/>